<organism evidence="2 3">
    <name type="scientific">Mycolicibacterium litorale</name>
    <dbReference type="NCBI Taxonomy" id="758802"/>
    <lineage>
        <taxon>Bacteria</taxon>
        <taxon>Bacillati</taxon>
        <taxon>Actinomycetota</taxon>
        <taxon>Actinomycetes</taxon>
        <taxon>Mycobacteriales</taxon>
        <taxon>Mycobacteriaceae</taxon>
        <taxon>Mycolicibacterium</taxon>
    </lineage>
</organism>
<evidence type="ECO:0000313" key="3">
    <source>
        <dbReference type="Proteomes" id="UP000466607"/>
    </source>
</evidence>
<feature type="compositionally biased region" description="Basic and acidic residues" evidence="1">
    <location>
        <begin position="590"/>
        <end position="608"/>
    </location>
</feature>
<name>A0AAD1IG39_9MYCO</name>
<reference evidence="2 3" key="1">
    <citation type="journal article" date="2019" name="Emerg. Microbes Infect.">
        <title>Comprehensive subspecies identification of 175 nontuberculous mycobacteria species based on 7547 genomic profiles.</title>
        <authorList>
            <person name="Matsumoto Y."/>
            <person name="Kinjo T."/>
            <person name="Motooka D."/>
            <person name="Nabeya D."/>
            <person name="Jung N."/>
            <person name="Uechi K."/>
            <person name="Horii T."/>
            <person name="Iida T."/>
            <person name="Fujita J."/>
            <person name="Nakamura S."/>
        </authorList>
    </citation>
    <scope>NUCLEOTIDE SEQUENCE [LARGE SCALE GENOMIC DNA]</scope>
    <source>
        <strain evidence="2 3">JCM 17423</strain>
    </source>
</reference>
<proteinExistence type="predicted"/>
<keyword evidence="3" id="KW-1185">Reference proteome</keyword>
<dbReference type="AlphaFoldDB" id="A0AAD1IG39"/>
<gene>
    <name evidence="2" type="ORF">MLIT_02510</name>
</gene>
<dbReference type="Proteomes" id="UP000466607">
    <property type="component" value="Chromosome"/>
</dbReference>
<evidence type="ECO:0008006" key="4">
    <source>
        <dbReference type="Google" id="ProtNLM"/>
    </source>
</evidence>
<sequence>MSKHRRKPIRNRIKKAAIAGGVTATATAMTMGLTAPAAGALTLPGLGTIPGTDGVELPSGALADLSPTDILGLGSALDLGGLLGLDFDAINGITDVLEPLGINLVTTGPPFGLAALFGLNLGYVPALPPLIVDEVTSTEPALNIGQLLGLLGLPALPIPNGVRIPIVVGFGLGALATGLAYPQIRDYFTSEEQRDTLTILPLLLLRNWGRADGGIAARFAPLLDPIARLFGYESVVTPDVENDADYINLLGLDIPVGGLVPIKVDATWEYDTFSDFPAWPNPVSLANSVAAGLFPTYILRGGDVAALTPQLAAALPAILAGLLNEDGAINIFLTVPSDRQPILEPFRYPFDVANFFTGGAFGFTNPFADAVEPAIKILGNLGYTNVVQHPTQAQIAAGLEPYDRDFSNNYGQDYAPFFTFPQNVDWAEVPEDVLNALVEGFTEAFFFGGIPGVNNPPDGIYRNPIDVLGDLASLLQNLPALPVDLPAGTTTEITADGFTPPSINDTQLRRDATQLTVGVTASDEPDGEVEESDSGDKDPIVRSQSGPKRSSLVGNLRDAGEQVRDAVEDSVDRLNNAGERLRNTLTGGRANREPAADTEAPEKQETKTEASPSQDD</sequence>
<protein>
    <recommendedName>
        <fullName evidence="4">PE-PPE domain-containing protein</fullName>
    </recommendedName>
</protein>
<evidence type="ECO:0000313" key="2">
    <source>
        <dbReference type="EMBL" id="BBY14659.1"/>
    </source>
</evidence>
<dbReference type="EMBL" id="AP022586">
    <property type="protein sequence ID" value="BBY14659.1"/>
    <property type="molecule type" value="Genomic_DNA"/>
</dbReference>
<feature type="compositionally biased region" description="Acidic residues" evidence="1">
    <location>
        <begin position="523"/>
        <end position="533"/>
    </location>
</feature>
<evidence type="ECO:0000256" key="1">
    <source>
        <dbReference type="SAM" id="MobiDB-lite"/>
    </source>
</evidence>
<feature type="compositionally biased region" description="Basic and acidic residues" evidence="1">
    <location>
        <begin position="558"/>
        <end position="572"/>
    </location>
</feature>
<feature type="region of interest" description="Disordered" evidence="1">
    <location>
        <begin position="518"/>
        <end position="616"/>
    </location>
</feature>
<accession>A0AAD1IG39</accession>